<dbReference type="RefSeq" id="WP_145201893.1">
    <property type="nucleotide sequence ID" value="NZ_CP036434.1"/>
</dbReference>
<dbReference type="EMBL" id="CP036434">
    <property type="protein sequence ID" value="QDV08725.1"/>
    <property type="molecule type" value="Genomic_DNA"/>
</dbReference>
<gene>
    <name evidence="2" type="ORF">Poly30_42780</name>
</gene>
<dbReference type="Proteomes" id="UP000320390">
    <property type="component" value="Chromosome"/>
</dbReference>
<proteinExistence type="predicted"/>
<protein>
    <submittedName>
        <fullName evidence="2">Uncharacterized protein</fullName>
    </submittedName>
</protein>
<sequence length="335" mass="35653">MSYVLGQMKDMDRTGIQRRSVGKRALRVNALVTLTGTFLAGGMAISWAAASPGTLSSIGDSQSPPPQDEVETAEAALETAFAAAGIYVDRKASAVAFPVSAEVRSEYLEYVLVNPHGAIHESLLVTPVGAQVLGAAFLSIGTEAGKNVEYVPKDPPPTPEEARAGARTHDTIPPSGKPLYLYVAWRESAGVPNPVTGEFPGETLHFHRLEDLIVDLERDRTLRRHGWVWLGSRMLPPAKDGLPERFAADVTGNLACVSFFPQGDTLLTPALPECESQTSWVANRWLLPAPGAPMLLMGSTEQLAAVPESFELAVPLIPPGDADPRPASGTGEEGD</sequence>
<organism evidence="2 3">
    <name type="scientific">Saltatorellus ferox</name>
    <dbReference type="NCBI Taxonomy" id="2528018"/>
    <lineage>
        <taxon>Bacteria</taxon>
        <taxon>Pseudomonadati</taxon>
        <taxon>Planctomycetota</taxon>
        <taxon>Planctomycetia</taxon>
        <taxon>Planctomycetia incertae sedis</taxon>
        <taxon>Saltatorellus</taxon>
    </lineage>
</organism>
<evidence type="ECO:0000313" key="3">
    <source>
        <dbReference type="Proteomes" id="UP000320390"/>
    </source>
</evidence>
<accession>A0A518EXB3</accession>
<reference evidence="2 3" key="1">
    <citation type="submission" date="2019-02" db="EMBL/GenBank/DDBJ databases">
        <title>Deep-cultivation of Planctomycetes and their phenomic and genomic characterization uncovers novel biology.</title>
        <authorList>
            <person name="Wiegand S."/>
            <person name="Jogler M."/>
            <person name="Boedeker C."/>
            <person name="Pinto D."/>
            <person name="Vollmers J."/>
            <person name="Rivas-Marin E."/>
            <person name="Kohn T."/>
            <person name="Peeters S.H."/>
            <person name="Heuer A."/>
            <person name="Rast P."/>
            <person name="Oberbeckmann S."/>
            <person name="Bunk B."/>
            <person name="Jeske O."/>
            <person name="Meyerdierks A."/>
            <person name="Storesund J.E."/>
            <person name="Kallscheuer N."/>
            <person name="Luecker S."/>
            <person name="Lage O.M."/>
            <person name="Pohl T."/>
            <person name="Merkel B.J."/>
            <person name="Hornburger P."/>
            <person name="Mueller R.-W."/>
            <person name="Bruemmer F."/>
            <person name="Labrenz M."/>
            <person name="Spormann A.M."/>
            <person name="Op den Camp H."/>
            <person name="Overmann J."/>
            <person name="Amann R."/>
            <person name="Jetten M.S.M."/>
            <person name="Mascher T."/>
            <person name="Medema M.H."/>
            <person name="Devos D.P."/>
            <person name="Kaster A.-K."/>
            <person name="Ovreas L."/>
            <person name="Rohde M."/>
            <person name="Galperin M.Y."/>
            <person name="Jogler C."/>
        </authorList>
    </citation>
    <scope>NUCLEOTIDE SEQUENCE [LARGE SCALE GENOMIC DNA]</scope>
    <source>
        <strain evidence="2 3">Poly30</strain>
    </source>
</reference>
<name>A0A518EXB3_9BACT</name>
<evidence type="ECO:0000313" key="2">
    <source>
        <dbReference type="EMBL" id="QDV08725.1"/>
    </source>
</evidence>
<evidence type="ECO:0000256" key="1">
    <source>
        <dbReference type="SAM" id="MobiDB-lite"/>
    </source>
</evidence>
<dbReference type="AlphaFoldDB" id="A0A518EXB3"/>
<dbReference type="NCBIfam" id="NF040466">
    <property type="entry name" value="ydjY_domain"/>
    <property type="match status" value="1"/>
</dbReference>
<keyword evidence="3" id="KW-1185">Reference proteome</keyword>
<feature type="region of interest" description="Disordered" evidence="1">
    <location>
        <begin position="316"/>
        <end position="335"/>
    </location>
</feature>
<dbReference type="OrthoDB" id="247135at2"/>
<dbReference type="InterPro" id="IPR047750">
    <property type="entry name" value="YdjY-like"/>
</dbReference>